<evidence type="ECO:0000313" key="2">
    <source>
        <dbReference type="EMBL" id="TFJ80666.1"/>
    </source>
</evidence>
<gene>
    <name evidence="2" type="ORF">NSK_008092</name>
</gene>
<dbReference type="Proteomes" id="UP000355283">
    <property type="component" value="Unassembled WGS sequence"/>
</dbReference>
<feature type="compositionally biased region" description="Low complexity" evidence="1">
    <location>
        <begin position="113"/>
        <end position="123"/>
    </location>
</feature>
<dbReference type="EMBL" id="SDOX01000159">
    <property type="protein sequence ID" value="TFJ80666.1"/>
    <property type="molecule type" value="Genomic_DNA"/>
</dbReference>
<keyword evidence="3" id="KW-1185">Reference proteome</keyword>
<dbReference type="AlphaFoldDB" id="A0A4D9CPK2"/>
<feature type="compositionally biased region" description="Low complexity" evidence="1">
    <location>
        <begin position="78"/>
        <end position="93"/>
    </location>
</feature>
<feature type="region of interest" description="Disordered" evidence="1">
    <location>
        <begin position="55"/>
        <end position="130"/>
    </location>
</feature>
<accession>A0A4D9CPK2</accession>
<evidence type="ECO:0000313" key="3">
    <source>
        <dbReference type="Proteomes" id="UP000355283"/>
    </source>
</evidence>
<name>A0A4D9CPK2_9STRA</name>
<comment type="caution">
    <text evidence="2">The sequence shown here is derived from an EMBL/GenBank/DDBJ whole genome shotgun (WGS) entry which is preliminary data.</text>
</comment>
<organism evidence="2 3">
    <name type="scientific">Nannochloropsis salina CCMP1776</name>
    <dbReference type="NCBI Taxonomy" id="1027361"/>
    <lineage>
        <taxon>Eukaryota</taxon>
        <taxon>Sar</taxon>
        <taxon>Stramenopiles</taxon>
        <taxon>Ochrophyta</taxon>
        <taxon>Eustigmatophyceae</taxon>
        <taxon>Eustigmatales</taxon>
        <taxon>Monodopsidaceae</taxon>
        <taxon>Microchloropsis</taxon>
        <taxon>Microchloropsis salina</taxon>
    </lineage>
</organism>
<evidence type="ECO:0000256" key="1">
    <source>
        <dbReference type="SAM" id="MobiDB-lite"/>
    </source>
</evidence>
<reference evidence="2 3" key="1">
    <citation type="submission" date="2019-01" db="EMBL/GenBank/DDBJ databases">
        <title>Nuclear Genome Assembly of the Microalgal Biofuel strain Nannochloropsis salina CCMP1776.</title>
        <authorList>
            <person name="Hovde B."/>
        </authorList>
    </citation>
    <scope>NUCLEOTIDE SEQUENCE [LARGE SCALE GENOMIC DNA]</scope>
    <source>
        <strain evidence="2 3">CCMP1776</strain>
    </source>
</reference>
<dbReference type="OrthoDB" id="275278at2759"/>
<proteinExistence type="predicted"/>
<sequence length="205" mass="21522">MSAFAGGWGRQGGKSLMPLYGPRGKPLAAGTGFSFPSPYVRCPLWAFPSQGKSSLAYEGGEGGWRDADTPIIRNSRLSTALHSASSTSTSTSTSPPPSETAFPPAPPRPSEPSIPVSSSPSPSLRRDGEGVEDSYAWVGYGGSAPVKPVGGPAQVIVEGPDESREEALAEVKRCMEHPEDGYGLGELLVKLEVDAKIAKSWYEAK</sequence>
<feature type="compositionally biased region" description="Pro residues" evidence="1">
    <location>
        <begin position="94"/>
        <end position="112"/>
    </location>
</feature>
<protein>
    <submittedName>
        <fullName evidence="2">Uncharacterized protein</fullName>
    </submittedName>
</protein>